<keyword evidence="2" id="KW-1185">Reference proteome</keyword>
<accession>A0ACA9LNH9</accession>
<sequence length="798" mass="93767">NNCQKQELESIMKFIIKGFITYSVNKEISMENVYIQVLSSAEFFELQPLREELSIVFQNIRDVNMLGSDNNFKEMDMIIEITSRCHQQSSSVLLDSILHCFSSSSDKSSLYANFLPDEKIQKIQRFITLLHLFPSEYFDRWEVNCLSALILLIDKVIFMSQSRQSNMLINLLKSAVLCRSLIQNFFLATTKQDDLLWKNQSFIMWWVSSMYTCKPHIKEIGEFQQNILHQQFVNLVQITNETIIIISRYRENENFKIRNYLNIIIFIFTIHLDYSFDQENSVIDDIWKFAAKFLKLGIEFFESRRSIHDGDQEIRETFEILQQRVEKSSLKLITFYLDKSSQQLQEDNSFKGIQVVLRQITHLEEIIKTYWMSLKYYNLNFFQQQSSNAQSSIMISILQKYFSIIIALLRAIPIDTVVNQEMSHAQETIKKCMTFMLIAMDFVTFIESKINLQIFHKFVSFMWEIMAIFYEKGAQSELLSDLDNGFGVFITKLPIEKYDEISSDIINKLEKFPLSVQKSYTNKNLKFLIHFIDIFLRSSTYVQLCCLRRKLPNILVRLCNLGEIIDQLQYAISIINILSFLVSRKAFSFRSIDINLILSTVISLTSSRTNIESDEKSYQNLFEEVCNLLFKILIHCREVLYSTIPTYVVIIQSMFHCFKSLDNQKRKSELQNRRYVTIWDIRLKNPLPISSVNSFTRLLTMISQRDSLNKSHKKKAISSRPFIKHVPCLIAEYLKVQTVGFLEPAIKESLRPGVYALLDLCDKHERDMIMVTLDQAGKSLFKTLWTEYNKDWKYVGRG</sequence>
<feature type="non-terminal residue" evidence="1">
    <location>
        <position position="1"/>
    </location>
</feature>
<protein>
    <submittedName>
        <fullName evidence="1">3268_t:CDS:1</fullName>
    </submittedName>
</protein>
<gene>
    <name evidence="1" type="ORF">SCALOS_LOCUS4794</name>
</gene>
<comment type="caution">
    <text evidence="1">The sequence shown here is derived from an EMBL/GenBank/DDBJ whole genome shotgun (WGS) entry which is preliminary data.</text>
</comment>
<proteinExistence type="predicted"/>
<evidence type="ECO:0000313" key="1">
    <source>
        <dbReference type="EMBL" id="CAG8539690.1"/>
    </source>
</evidence>
<reference evidence="1" key="1">
    <citation type="submission" date="2021-06" db="EMBL/GenBank/DDBJ databases">
        <authorList>
            <person name="Kallberg Y."/>
            <person name="Tangrot J."/>
            <person name="Rosling A."/>
        </authorList>
    </citation>
    <scope>NUCLEOTIDE SEQUENCE</scope>
    <source>
        <strain evidence="1">AU212A</strain>
    </source>
</reference>
<evidence type="ECO:0000313" key="2">
    <source>
        <dbReference type="Proteomes" id="UP000789860"/>
    </source>
</evidence>
<name>A0ACA9LNH9_9GLOM</name>
<dbReference type="Proteomes" id="UP000789860">
    <property type="component" value="Unassembled WGS sequence"/>
</dbReference>
<dbReference type="EMBL" id="CAJVPM010006900">
    <property type="protein sequence ID" value="CAG8539690.1"/>
    <property type="molecule type" value="Genomic_DNA"/>
</dbReference>
<organism evidence="1 2">
    <name type="scientific">Scutellospora calospora</name>
    <dbReference type="NCBI Taxonomy" id="85575"/>
    <lineage>
        <taxon>Eukaryota</taxon>
        <taxon>Fungi</taxon>
        <taxon>Fungi incertae sedis</taxon>
        <taxon>Mucoromycota</taxon>
        <taxon>Glomeromycotina</taxon>
        <taxon>Glomeromycetes</taxon>
        <taxon>Diversisporales</taxon>
        <taxon>Gigasporaceae</taxon>
        <taxon>Scutellospora</taxon>
    </lineage>
</organism>